<comment type="function">
    <text evidence="2">Catalyzes the conversion of 3-dehydroshikimate to protocatechuate (3,4-dihydroxybenzoate), a common intermediate of quinate and shikimate degradation pathways.</text>
</comment>
<evidence type="ECO:0000259" key="4">
    <source>
        <dbReference type="PROSITE" id="PS51819"/>
    </source>
</evidence>
<dbReference type="PANTHER" id="PTHR12110:SF21">
    <property type="entry name" value="XYLOSE ISOMERASE-LIKE TIM BARREL DOMAIN-CONTAINING PROTEIN"/>
    <property type="match status" value="1"/>
</dbReference>
<dbReference type="InterPro" id="IPR036237">
    <property type="entry name" value="Xyl_isomerase-like_sf"/>
</dbReference>
<dbReference type="GO" id="GO:0046279">
    <property type="term" value="P:3,4-dihydroxybenzoate biosynthetic process"/>
    <property type="evidence" value="ECO:0007669"/>
    <property type="project" value="UniProtKB-UniRule"/>
</dbReference>
<comment type="catalytic activity">
    <reaction evidence="2">
        <text>3-dehydroshikimate = 3,4-dihydroxybenzoate + H2O</text>
        <dbReference type="Rhea" id="RHEA:24848"/>
        <dbReference type="ChEBI" id="CHEBI:15377"/>
        <dbReference type="ChEBI" id="CHEBI:16630"/>
        <dbReference type="ChEBI" id="CHEBI:36241"/>
        <dbReference type="EC" id="4.2.1.118"/>
    </reaction>
</comment>
<name>A0A9D1UQW2_9MICC</name>
<dbReference type="InterPro" id="IPR013022">
    <property type="entry name" value="Xyl_isomerase-like_TIM-brl"/>
</dbReference>
<dbReference type="PANTHER" id="PTHR12110">
    <property type="entry name" value="HYDROXYPYRUVATE ISOMERASE"/>
    <property type="match status" value="1"/>
</dbReference>
<organism evidence="5 6">
    <name type="scientific">Candidatus Nesterenkonia stercoripullorum</name>
    <dbReference type="NCBI Taxonomy" id="2838701"/>
    <lineage>
        <taxon>Bacteria</taxon>
        <taxon>Bacillati</taxon>
        <taxon>Actinomycetota</taxon>
        <taxon>Actinomycetes</taxon>
        <taxon>Micrococcales</taxon>
        <taxon>Micrococcaceae</taxon>
        <taxon>Nesterenkonia</taxon>
    </lineage>
</organism>
<feature type="binding site" evidence="2">
    <location>
        <position position="136"/>
    </location>
    <ligand>
        <name>a divalent metal cation</name>
        <dbReference type="ChEBI" id="CHEBI:60240"/>
        <note>catalytic</note>
    </ligand>
</feature>
<feature type="binding site" evidence="2">
    <location>
        <position position="480"/>
    </location>
    <ligand>
        <name>Mg(2+)</name>
        <dbReference type="ChEBI" id="CHEBI:18420"/>
    </ligand>
</feature>
<dbReference type="InterPro" id="IPR037523">
    <property type="entry name" value="VOC_core"/>
</dbReference>
<evidence type="ECO:0000256" key="2">
    <source>
        <dbReference type="HAMAP-Rule" id="MF_02238"/>
    </source>
</evidence>
<dbReference type="InterPro" id="IPR029068">
    <property type="entry name" value="Glyas_Bleomycin-R_OHBP_Dase"/>
</dbReference>
<feature type="binding site" evidence="2">
    <location>
        <position position="241"/>
    </location>
    <ligand>
        <name>a divalent metal cation</name>
        <dbReference type="ChEBI" id="CHEBI:60240"/>
        <note>catalytic</note>
    </ligand>
</feature>
<comment type="pathway">
    <text evidence="2">Aromatic compound metabolism; 3,4-dihydroxybenzoate biosynthesis.</text>
</comment>
<protein>
    <recommendedName>
        <fullName evidence="2">3-dehydroshikimate dehydratase</fullName>
        <shortName evidence="2">DSD</shortName>
        <ecNumber evidence="2">4.2.1.118</ecNumber>
    </recommendedName>
</protein>
<feature type="binding site" evidence="2">
    <location>
        <position position="552"/>
    </location>
    <ligand>
        <name>Mg(2+)</name>
        <dbReference type="ChEBI" id="CHEBI:18420"/>
    </ligand>
</feature>
<keyword evidence="1" id="KW-0119">Carbohydrate metabolism</keyword>
<proteinExistence type="inferred from homology"/>
<evidence type="ECO:0000256" key="3">
    <source>
        <dbReference type="SAM" id="MobiDB-lite"/>
    </source>
</evidence>
<feature type="binding site" evidence="2">
    <location>
        <position position="167"/>
    </location>
    <ligand>
        <name>a divalent metal cation</name>
        <dbReference type="ChEBI" id="CHEBI:60240"/>
        <note>catalytic</note>
    </ligand>
</feature>
<sequence length="665" mass="72042">MSLRTGIATVCLSGTLPDKLAAAAHAGFDGVELFEPDVLGTPMSPDEIRQLCAELGLSVDLYQPFRDVEGAPAERFEITLRRARRVFATMQELGCDLVLICSSTAPDTIDDDELAAAQLRQLAELAQEHGLRICYEALAWGIHVSTWEHSWRIVERADHPALGICLDSFHVLSRTREFSGIAELPGERIFFLQLADAPKMDMNVLQWSRHYRLFPGQGAFDVVGFTRAVLEAGYSGPLSLEVFNDVFRQSPPALTAADAHRSLTNLEAALGPVPTGSGPHGSAMQSSDMHSSETHSSETRSSETSRSHTRGAEARLLPAAPSPGTFAFVEIEATPSSALQLRSVLRSLGFTWTRTHRTKPVTLWEQGDARLLLTITAHPDTSGPHTRIAAIGLDTSDVDAAAARLRALDAELLPRVVSEQETAMPAIASPDGTGVFFCPTRGGAGGQGWLDDFLRTDERANTGQPDAAGSTEASLTNVDHVSLTQPFDRFDESILLFRSLLDTSAPASAEHAGPFGLVRSQEFSPQDGLRLVLNASVLRRGSWSPGVLSPQHIALRTEDVVQAADRMHAAGAPVLHISPNYYADLAARLGLYEDFVESLRSRNLLYERDGEGGECLHFFTPVLGSQVYFEVVEYRGGFSGFGTADTPIRMASHAAQRRAALLSHT</sequence>
<feature type="domain" description="VOC" evidence="4">
    <location>
        <begin position="325"/>
        <end position="440"/>
    </location>
</feature>
<dbReference type="HAMAP" id="MF_02238">
    <property type="entry name" value="DSD"/>
    <property type="match status" value="1"/>
</dbReference>
<dbReference type="SUPFAM" id="SSF51658">
    <property type="entry name" value="Xylose isomerase-like"/>
    <property type="match status" value="1"/>
</dbReference>
<comment type="similarity">
    <text evidence="2">Belongs to the bacterial two-domain DSD family.</text>
</comment>
<evidence type="ECO:0000256" key="1">
    <source>
        <dbReference type="ARBA" id="ARBA00023277"/>
    </source>
</evidence>
<dbReference type="EMBL" id="DXGD01000006">
    <property type="protein sequence ID" value="HIW98529.1"/>
    <property type="molecule type" value="Genomic_DNA"/>
</dbReference>
<dbReference type="InterPro" id="IPR050312">
    <property type="entry name" value="IolE/XylAMocC-like"/>
</dbReference>
<feature type="region of interest" description="Disordered" evidence="3">
    <location>
        <begin position="269"/>
        <end position="319"/>
    </location>
</feature>
<keyword evidence="2" id="KW-0479">Metal-binding</keyword>
<dbReference type="Pfam" id="PF01261">
    <property type="entry name" value="AP_endonuc_2"/>
    <property type="match status" value="1"/>
</dbReference>
<evidence type="ECO:0000313" key="6">
    <source>
        <dbReference type="Proteomes" id="UP000824151"/>
    </source>
</evidence>
<keyword evidence="2" id="KW-0456">Lyase</keyword>
<comment type="caution">
    <text evidence="5">The sequence shown here is derived from an EMBL/GenBank/DDBJ whole genome shotgun (WGS) entry which is preliminary data.</text>
</comment>
<dbReference type="GO" id="GO:0046872">
    <property type="term" value="F:metal ion binding"/>
    <property type="evidence" value="ECO:0007669"/>
    <property type="project" value="UniProtKB-UniRule"/>
</dbReference>
<dbReference type="Proteomes" id="UP000824151">
    <property type="component" value="Unassembled WGS sequence"/>
</dbReference>
<dbReference type="AlphaFoldDB" id="A0A9D1UQW2"/>
<reference evidence="5" key="2">
    <citation type="submission" date="2021-04" db="EMBL/GenBank/DDBJ databases">
        <authorList>
            <person name="Gilroy R."/>
        </authorList>
    </citation>
    <scope>NUCLEOTIDE SEQUENCE</scope>
    <source>
        <strain evidence="5">ChiHejej3B27-3195</strain>
    </source>
</reference>
<evidence type="ECO:0000313" key="5">
    <source>
        <dbReference type="EMBL" id="HIW98529.1"/>
    </source>
</evidence>
<dbReference type="Gene3D" id="3.20.20.150">
    <property type="entry name" value="Divalent-metal-dependent TIM barrel enzymes"/>
    <property type="match status" value="1"/>
</dbReference>
<dbReference type="InterPro" id="IPR043700">
    <property type="entry name" value="DSD"/>
</dbReference>
<dbReference type="PROSITE" id="PS51819">
    <property type="entry name" value="VOC"/>
    <property type="match status" value="1"/>
</dbReference>
<feature type="compositionally biased region" description="Basic and acidic residues" evidence="3">
    <location>
        <begin position="290"/>
        <end position="313"/>
    </location>
</feature>
<dbReference type="Pfam" id="PF14696">
    <property type="entry name" value="Glyoxalase_5"/>
    <property type="match status" value="1"/>
</dbReference>
<gene>
    <name evidence="5" type="ORF">H9871_00130</name>
</gene>
<dbReference type="EC" id="4.2.1.118" evidence="2"/>
<reference evidence="5" key="1">
    <citation type="journal article" date="2021" name="PeerJ">
        <title>Extensive microbial diversity within the chicken gut microbiome revealed by metagenomics and culture.</title>
        <authorList>
            <person name="Gilroy R."/>
            <person name="Ravi A."/>
            <person name="Getino M."/>
            <person name="Pursley I."/>
            <person name="Horton D.L."/>
            <person name="Alikhan N.F."/>
            <person name="Baker D."/>
            <person name="Gharbi K."/>
            <person name="Hall N."/>
            <person name="Watson M."/>
            <person name="Adriaenssens E.M."/>
            <person name="Foster-Nyarko E."/>
            <person name="Jarju S."/>
            <person name="Secka A."/>
            <person name="Antonio M."/>
            <person name="Oren A."/>
            <person name="Chaudhuri R.R."/>
            <person name="La Ragione R."/>
            <person name="Hildebrand F."/>
            <person name="Pallen M.J."/>
        </authorList>
    </citation>
    <scope>NUCLEOTIDE SEQUENCE</scope>
    <source>
        <strain evidence="5">ChiHejej3B27-3195</strain>
    </source>
</reference>
<dbReference type="SUPFAM" id="SSF54593">
    <property type="entry name" value="Glyoxalase/Bleomycin resistance protein/Dihydroxybiphenyl dioxygenase"/>
    <property type="match status" value="1"/>
</dbReference>
<dbReference type="Gene3D" id="3.10.180.10">
    <property type="entry name" value="2,3-Dihydroxybiphenyl 1,2-Dioxygenase, domain 1"/>
    <property type="match status" value="2"/>
</dbReference>
<comment type="cofactor">
    <cofactor evidence="2">
        <name>a divalent metal cation</name>
        <dbReference type="ChEBI" id="CHEBI:60240"/>
    </cofactor>
</comment>
<accession>A0A9D1UQW2</accession>
<feature type="binding site" evidence="2">
    <location>
        <position position="630"/>
    </location>
    <ligand>
        <name>Mg(2+)</name>
        <dbReference type="ChEBI" id="CHEBI:18420"/>
    </ligand>
</feature>
<feature type="binding site" evidence="2">
    <location>
        <position position="193"/>
    </location>
    <ligand>
        <name>a divalent metal cation</name>
        <dbReference type="ChEBI" id="CHEBI:60240"/>
        <note>catalytic</note>
    </ligand>
</feature>
<dbReference type="GO" id="GO:0046565">
    <property type="term" value="F:3-dehydroshikimate dehydratase activity"/>
    <property type="evidence" value="ECO:0007669"/>
    <property type="project" value="UniProtKB-UniRule"/>
</dbReference>